<reference evidence="1" key="2">
    <citation type="submission" date="2023-01" db="EMBL/GenBank/DDBJ databases">
        <authorList>
            <person name="Sun Q."/>
            <person name="Evtushenko L."/>
        </authorList>
    </citation>
    <scope>NUCLEOTIDE SEQUENCE</scope>
    <source>
        <strain evidence="1">VKM Ac-1940</strain>
    </source>
</reference>
<dbReference type="EMBL" id="BSER01000009">
    <property type="protein sequence ID" value="GLJ96201.1"/>
    <property type="molecule type" value="Genomic_DNA"/>
</dbReference>
<dbReference type="AlphaFoldDB" id="A0A9W6HMZ6"/>
<gene>
    <name evidence="1" type="ORF">GCM10017591_22640</name>
</gene>
<evidence type="ECO:0000313" key="1">
    <source>
        <dbReference type="EMBL" id="GLJ96201.1"/>
    </source>
</evidence>
<name>A0A9W6HMZ6_9MICO</name>
<sequence length="315" mass="33865">MPVPLFRRADDTNAARRVRCGILVRVARGIYSPTDAWTALSPGERYLARVHAVALSYPDAIFVGESGCALRGLPVFGEPPDVHVMLPAPATSRRAQGMRVHTSVRMPRHEEIGGIRVAALDELAVDIAHTRHAAVALAVADAALRADDGVRTDDLIELAADRPSRRGIRSARWVLARADGTRETALESVSAAAIEWLGFPTPDLQPWFRGPTPADDARVDFWWDDWRVAGESDGVVKYSGAYGDAREALAARNARDAVLLSRGVRATAHWGWRDVAASAQLRAALVAAGLPIIRPASTAPLHTLAAALRGADAPR</sequence>
<accession>A0A9W6HMZ6</accession>
<reference evidence="1" key="1">
    <citation type="journal article" date="2014" name="Int. J. Syst. Evol. Microbiol.">
        <title>Complete genome sequence of Corynebacterium casei LMG S-19264T (=DSM 44701T), isolated from a smear-ripened cheese.</title>
        <authorList>
            <consortium name="US DOE Joint Genome Institute (JGI-PGF)"/>
            <person name="Walter F."/>
            <person name="Albersmeier A."/>
            <person name="Kalinowski J."/>
            <person name="Ruckert C."/>
        </authorList>
    </citation>
    <scope>NUCLEOTIDE SEQUENCE</scope>
    <source>
        <strain evidence="1">VKM Ac-1940</strain>
    </source>
</reference>
<organism evidence="1 2">
    <name type="scientific">Microbacterium dextranolyticum</name>
    <dbReference type="NCBI Taxonomy" id="36806"/>
    <lineage>
        <taxon>Bacteria</taxon>
        <taxon>Bacillati</taxon>
        <taxon>Actinomycetota</taxon>
        <taxon>Actinomycetes</taxon>
        <taxon>Micrococcales</taxon>
        <taxon>Microbacteriaceae</taxon>
        <taxon>Microbacterium</taxon>
    </lineage>
</organism>
<comment type="caution">
    <text evidence="1">The sequence shown here is derived from an EMBL/GenBank/DDBJ whole genome shotgun (WGS) entry which is preliminary data.</text>
</comment>
<protein>
    <recommendedName>
        <fullName evidence="3">Transcriptional regulator, AbiEi antitoxin, Type IV TA system</fullName>
    </recommendedName>
</protein>
<keyword evidence="2" id="KW-1185">Reference proteome</keyword>
<evidence type="ECO:0000313" key="2">
    <source>
        <dbReference type="Proteomes" id="UP001142291"/>
    </source>
</evidence>
<evidence type="ECO:0008006" key="3">
    <source>
        <dbReference type="Google" id="ProtNLM"/>
    </source>
</evidence>
<proteinExistence type="predicted"/>
<dbReference type="Proteomes" id="UP001142291">
    <property type="component" value="Unassembled WGS sequence"/>
</dbReference>